<organism evidence="1 2">
    <name type="scientific">Operophtera brumata</name>
    <name type="common">Winter moth</name>
    <name type="synonym">Phalaena brumata</name>
    <dbReference type="NCBI Taxonomy" id="104452"/>
    <lineage>
        <taxon>Eukaryota</taxon>
        <taxon>Metazoa</taxon>
        <taxon>Ecdysozoa</taxon>
        <taxon>Arthropoda</taxon>
        <taxon>Hexapoda</taxon>
        <taxon>Insecta</taxon>
        <taxon>Pterygota</taxon>
        <taxon>Neoptera</taxon>
        <taxon>Endopterygota</taxon>
        <taxon>Lepidoptera</taxon>
        <taxon>Glossata</taxon>
        <taxon>Ditrysia</taxon>
        <taxon>Geometroidea</taxon>
        <taxon>Geometridae</taxon>
        <taxon>Larentiinae</taxon>
        <taxon>Operophtera</taxon>
    </lineage>
</organism>
<evidence type="ECO:0000313" key="1">
    <source>
        <dbReference type="EMBL" id="KOB52173.1"/>
    </source>
</evidence>
<comment type="caution">
    <text evidence="1">The sequence shown here is derived from an EMBL/GenBank/DDBJ whole genome shotgun (WGS) entry which is preliminary data.</text>
</comment>
<dbReference type="Proteomes" id="UP000037510">
    <property type="component" value="Unassembled WGS sequence"/>
</dbReference>
<reference evidence="1 2" key="1">
    <citation type="journal article" date="2015" name="Genome Biol. Evol.">
        <title>The genome of winter moth (Operophtera brumata) provides a genomic perspective on sexual dimorphism and phenology.</title>
        <authorList>
            <person name="Derks M.F."/>
            <person name="Smit S."/>
            <person name="Salis L."/>
            <person name="Schijlen E."/>
            <person name="Bossers A."/>
            <person name="Mateman C."/>
            <person name="Pijl A.S."/>
            <person name="de Ridder D."/>
            <person name="Groenen M.A."/>
            <person name="Visser M.E."/>
            <person name="Megens H.J."/>
        </authorList>
    </citation>
    <scope>NUCLEOTIDE SEQUENCE [LARGE SCALE GENOMIC DNA]</scope>
    <source>
        <strain evidence="1">WM2013NL</strain>
        <tissue evidence="1">Head and thorax</tissue>
    </source>
</reference>
<dbReference type="AlphaFoldDB" id="A0A0L7K3C4"/>
<gene>
    <name evidence="1" type="ORF">OBRU01_26396</name>
</gene>
<feature type="non-terminal residue" evidence="1">
    <location>
        <position position="92"/>
    </location>
</feature>
<evidence type="ECO:0000313" key="2">
    <source>
        <dbReference type="Proteomes" id="UP000037510"/>
    </source>
</evidence>
<sequence length="92" mass="10574">MRRTSLTQFDMLVTFMEEGKARTYQQWGELTNLLNSDASGGEKIEEQWKKVWRDLKSNTKKKAARIHRAATQTGGGPALHARLSDLEERVLR</sequence>
<accession>A0A0L7K3C4</accession>
<name>A0A0L7K3C4_OPEBR</name>
<proteinExistence type="predicted"/>
<protein>
    <submittedName>
        <fullName evidence="1">Uncharacterized protein</fullName>
    </submittedName>
</protein>
<dbReference type="EMBL" id="JTDY01013219">
    <property type="protein sequence ID" value="KOB52173.1"/>
    <property type="molecule type" value="Genomic_DNA"/>
</dbReference>
<keyword evidence="2" id="KW-1185">Reference proteome</keyword>